<protein>
    <recommendedName>
        <fullName evidence="4">Glutamyl-tRNA(Gln) amidotransferase subunit F, mitochondrial</fullName>
    </recommendedName>
</protein>
<dbReference type="GeneID" id="30194551"/>
<proteinExistence type="predicted"/>
<evidence type="ECO:0008006" key="4">
    <source>
        <dbReference type="Google" id="ProtNLM"/>
    </source>
</evidence>
<dbReference type="EMBL" id="AWGH01000016">
    <property type="protein sequence ID" value="ODN93473.1"/>
    <property type="molecule type" value="Genomic_DNA"/>
</dbReference>
<reference evidence="2 3" key="1">
    <citation type="submission" date="2016-06" db="EMBL/GenBank/DDBJ databases">
        <title>Evolution of pathogenesis and genome organization in the Tremellales.</title>
        <authorList>
            <person name="Cuomo C."/>
            <person name="Litvintseva A."/>
            <person name="Heitman J."/>
            <person name="Chen Y."/>
            <person name="Sun S."/>
            <person name="Springer D."/>
            <person name="Dromer F."/>
            <person name="Young S."/>
            <person name="Zeng Q."/>
            <person name="Chapman S."/>
            <person name="Gujja S."/>
            <person name="Saif S."/>
            <person name="Birren B."/>
        </authorList>
    </citation>
    <scope>NUCLEOTIDE SEQUENCE [LARGE SCALE GENOMIC DNA]</scope>
    <source>
        <strain evidence="2 3">CBS 7118</strain>
    </source>
</reference>
<evidence type="ECO:0000256" key="1">
    <source>
        <dbReference type="SAM" id="MobiDB-lite"/>
    </source>
</evidence>
<keyword evidence="3" id="KW-1185">Reference proteome</keyword>
<sequence>MSCIALRALPRTRHLISPSMRIARACASSSAALPTPPTSNPSPISMSPVQSDAIPKITPTPLSRDVLVKLHKLSALHPPPEGSAEEAEMMEELGELVGLMDLVKQVHLPQEEIEGLLGEGIGAIKIGQSEASGKEEETLEKEESGKKLLAYSPTRVGDFYSSALKKT</sequence>
<gene>
    <name evidence="2" type="ORF">L198_05338</name>
</gene>
<evidence type="ECO:0000313" key="2">
    <source>
        <dbReference type="EMBL" id="ODN93473.1"/>
    </source>
</evidence>
<comment type="caution">
    <text evidence="2">The sequence shown here is derived from an EMBL/GenBank/DDBJ whole genome shotgun (WGS) entry which is preliminary data.</text>
</comment>
<evidence type="ECO:0000313" key="3">
    <source>
        <dbReference type="Proteomes" id="UP000094819"/>
    </source>
</evidence>
<dbReference type="RefSeq" id="XP_019030578.1">
    <property type="nucleotide sequence ID" value="XM_019177425.1"/>
</dbReference>
<feature type="region of interest" description="Disordered" evidence="1">
    <location>
        <begin position="30"/>
        <end position="58"/>
    </location>
</feature>
<dbReference type="Proteomes" id="UP000094819">
    <property type="component" value="Unassembled WGS sequence"/>
</dbReference>
<name>A0A1E3IXV7_9TREE</name>
<organism evidence="2 3">
    <name type="scientific">Cryptococcus wingfieldii CBS 7118</name>
    <dbReference type="NCBI Taxonomy" id="1295528"/>
    <lineage>
        <taxon>Eukaryota</taxon>
        <taxon>Fungi</taxon>
        <taxon>Dikarya</taxon>
        <taxon>Basidiomycota</taxon>
        <taxon>Agaricomycotina</taxon>
        <taxon>Tremellomycetes</taxon>
        <taxon>Tremellales</taxon>
        <taxon>Cryptococcaceae</taxon>
        <taxon>Cryptococcus</taxon>
    </lineage>
</organism>
<dbReference type="AlphaFoldDB" id="A0A1E3IXV7"/>
<accession>A0A1E3IXV7</accession>